<dbReference type="EMBL" id="LS483476">
    <property type="protein sequence ID" value="SQI57556.1"/>
    <property type="molecule type" value="Genomic_DNA"/>
</dbReference>
<keyword evidence="6 13" id="KW-0812">Transmembrane</keyword>
<evidence type="ECO:0000313" key="15">
    <source>
        <dbReference type="EMBL" id="SQI57556.1"/>
    </source>
</evidence>
<dbReference type="PROSITE" id="PS50109">
    <property type="entry name" value="HIS_KIN"/>
    <property type="match status" value="1"/>
</dbReference>
<evidence type="ECO:0000256" key="10">
    <source>
        <dbReference type="ARBA" id="ARBA00022989"/>
    </source>
</evidence>
<proteinExistence type="predicted"/>
<dbReference type="InterPro" id="IPR050398">
    <property type="entry name" value="HssS/ArlS-like"/>
</dbReference>
<dbReference type="Gene3D" id="1.10.287.130">
    <property type="match status" value="1"/>
</dbReference>
<evidence type="ECO:0000256" key="2">
    <source>
        <dbReference type="ARBA" id="ARBA00004141"/>
    </source>
</evidence>
<keyword evidence="10 13" id="KW-1133">Transmembrane helix</keyword>
<comment type="catalytic activity">
    <reaction evidence="1">
        <text>ATP + protein L-histidine = ADP + protein N-phospho-L-histidine.</text>
        <dbReference type="EC" id="2.7.13.3"/>
    </reaction>
</comment>
<organism evidence="15 16">
    <name type="scientific">Lederbergia lenta</name>
    <name type="common">Bacillus lentus</name>
    <dbReference type="NCBI Taxonomy" id="1467"/>
    <lineage>
        <taxon>Bacteria</taxon>
        <taxon>Bacillati</taxon>
        <taxon>Bacillota</taxon>
        <taxon>Bacilli</taxon>
        <taxon>Bacillales</taxon>
        <taxon>Bacillaceae</taxon>
        <taxon>Lederbergia</taxon>
    </lineage>
</organism>
<dbReference type="CDD" id="cd00082">
    <property type="entry name" value="HisKA"/>
    <property type="match status" value="1"/>
</dbReference>
<keyword evidence="5 15" id="KW-0808">Transferase</keyword>
<dbReference type="AlphaFoldDB" id="A0A2X4W058"/>
<dbReference type="KEGG" id="blen:NCTC4824_02085"/>
<evidence type="ECO:0000256" key="1">
    <source>
        <dbReference type="ARBA" id="ARBA00000085"/>
    </source>
</evidence>
<dbReference type="PRINTS" id="PR00344">
    <property type="entry name" value="BCTRLSENSOR"/>
</dbReference>
<dbReference type="SMART" id="SM00388">
    <property type="entry name" value="HisKA"/>
    <property type="match status" value="1"/>
</dbReference>
<evidence type="ECO:0000259" key="14">
    <source>
        <dbReference type="PROSITE" id="PS50109"/>
    </source>
</evidence>
<comment type="subcellular location">
    <subcellularLocation>
        <location evidence="2">Membrane</location>
        <topology evidence="2">Multi-pass membrane protein</topology>
    </subcellularLocation>
</comment>
<dbReference type="SMART" id="SM00387">
    <property type="entry name" value="HATPase_c"/>
    <property type="match status" value="1"/>
</dbReference>
<evidence type="ECO:0000256" key="11">
    <source>
        <dbReference type="ARBA" id="ARBA00023012"/>
    </source>
</evidence>
<dbReference type="InterPro" id="IPR036890">
    <property type="entry name" value="HATPase_C_sf"/>
</dbReference>
<evidence type="ECO:0000256" key="7">
    <source>
        <dbReference type="ARBA" id="ARBA00022741"/>
    </source>
</evidence>
<accession>A0A2X4W058</accession>
<keyword evidence="4" id="KW-0597">Phosphoprotein</keyword>
<dbReference type="GO" id="GO:0000155">
    <property type="term" value="F:phosphorelay sensor kinase activity"/>
    <property type="evidence" value="ECO:0007669"/>
    <property type="project" value="InterPro"/>
</dbReference>
<dbReference type="PANTHER" id="PTHR45528:SF8">
    <property type="entry name" value="HISTIDINE KINASE"/>
    <property type="match status" value="1"/>
</dbReference>
<reference evidence="15 16" key="1">
    <citation type="submission" date="2018-06" db="EMBL/GenBank/DDBJ databases">
        <authorList>
            <consortium name="Pathogen Informatics"/>
            <person name="Doyle S."/>
        </authorList>
    </citation>
    <scope>NUCLEOTIDE SEQUENCE [LARGE SCALE GENOMIC DNA]</scope>
    <source>
        <strain evidence="15 16">NCTC4824</strain>
    </source>
</reference>
<keyword evidence="7" id="KW-0547">Nucleotide-binding</keyword>
<evidence type="ECO:0000256" key="12">
    <source>
        <dbReference type="ARBA" id="ARBA00023136"/>
    </source>
</evidence>
<protein>
    <recommendedName>
        <fullName evidence="3">histidine kinase</fullName>
        <ecNumber evidence="3">2.7.13.3</ecNumber>
    </recommendedName>
</protein>
<dbReference type="CDD" id="cd00075">
    <property type="entry name" value="HATPase"/>
    <property type="match status" value="1"/>
</dbReference>
<name>A0A2X4W058_LEDLE</name>
<evidence type="ECO:0000256" key="9">
    <source>
        <dbReference type="ARBA" id="ARBA00022840"/>
    </source>
</evidence>
<dbReference type="InterPro" id="IPR036097">
    <property type="entry name" value="HisK_dim/P_sf"/>
</dbReference>
<dbReference type="InterPro" id="IPR004358">
    <property type="entry name" value="Sig_transdc_His_kin-like_C"/>
</dbReference>
<keyword evidence="8 15" id="KW-0418">Kinase</keyword>
<dbReference type="InterPro" id="IPR003594">
    <property type="entry name" value="HATPase_dom"/>
</dbReference>
<sequence>MLRNKEIRIYLLVMCLIGLIVIGVAIFISPISILFILATSTLLIGCSVIFTRWRYHEIEKLSSYLRQISAGDYTLDVRDNEEGELSILKSEMYKVTLMLSEQGSLLRQDKIHLTNAISDISHQLKTPLTSMMVMADLLSDTNLPETKKTEFTRNIRIQLERIEWLVSSLLKLSKIDAGTAQFKKESIVVEKLIQKALEPILIPLDIKEQTVSIKGDDTVTFIGDLNWTAEAVINILKNCVEHTREGGAIDILYSANPLFTEIVITDNGKGIAEEDIRHIFKRFYKGKNASDGSIGIGLAMAHSIITSQNGDIDVRSDKESGTQFRVKFYKQVI</sequence>
<dbReference type="SUPFAM" id="SSF47384">
    <property type="entry name" value="Homodimeric domain of signal transducing histidine kinase"/>
    <property type="match status" value="1"/>
</dbReference>
<feature type="transmembrane region" description="Helical" evidence="13">
    <location>
        <begin position="34"/>
        <end position="53"/>
    </location>
</feature>
<dbReference type="GO" id="GO:0005524">
    <property type="term" value="F:ATP binding"/>
    <property type="evidence" value="ECO:0007669"/>
    <property type="project" value="UniProtKB-KW"/>
</dbReference>
<evidence type="ECO:0000256" key="5">
    <source>
        <dbReference type="ARBA" id="ARBA00022679"/>
    </source>
</evidence>
<dbReference type="Proteomes" id="UP000249134">
    <property type="component" value="Chromosome 1"/>
</dbReference>
<dbReference type="SUPFAM" id="SSF55874">
    <property type="entry name" value="ATPase domain of HSP90 chaperone/DNA topoisomerase II/histidine kinase"/>
    <property type="match status" value="1"/>
</dbReference>
<dbReference type="Gene3D" id="3.30.565.10">
    <property type="entry name" value="Histidine kinase-like ATPase, C-terminal domain"/>
    <property type="match status" value="1"/>
</dbReference>
<dbReference type="Pfam" id="PF00512">
    <property type="entry name" value="HisKA"/>
    <property type="match status" value="1"/>
</dbReference>
<dbReference type="InterPro" id="IPR005467">
    <property type="entry name" value="His_kinase_dom"/>
</dbReference>
<evidence type="ECO:0000256" key="6">
    <source>
        <dbReference type="ARBA" id="ARBA00022692"/>
    </source>
</evidence>
<dbReference type="EC" id="2.7.13.3" evidence="3"/>
<feature type="transmembrane region" description="Helical" evidence="13">
    <location>
        <begin position="7"/>
        <end position="28"/>
    </location>
</feature>
<keyword evidence="9" id="KW-0067">ATP-binding</keyword>
<dbReference type="GO" id="GO:0005886">
    <property type="term" value="C:plasma membrane"/>
    <property type="evidence" value="ECO:0007669"/>
    <property type="project" value="TreeGrafter"/>
</dbReference>
<keyword evidence="12 13" id="KW-0472">Membrane</keyword>
<evidence type="ECO:0000256" key="8">
    <source>
        <dbReference type="ARBA" id="ARBA00022777"/>
    </source>
</evidence>
<dbReference type="Gene3D" id="6.10.340.10">
    <property type="match status" value="1"/>
</dbReference>
<gene>
    <name evidence="15" type="primary">phoR_6</name>
    <name evidence="15" type="ORF">NCTC4824_02085</name>
</gene>
<evidence type="ECO:0000313" key="16">
    <source>
        <dbReference type="Proteomes" id="UP000249134"/>
    </source>
</evidence>
<dbReference type="RefSeq" id="WP_066138136.1">
    <property type="nucleotide sequence ID" value="NZ_CBCSGM010000001.1"/>
</dbReference>
<keyword evidence="11" id="KW-0902">Two-component regulatory system</keyword>
<keyword evidence="16" id="KW-1185">Reference proteome</keyword>
<feature type="domain" description="Histidine kinase" evidence="14">
    <location>
        <begin position="119"/>
        <end position="332"/>
    </location>
</feature>
<dbReference type="PANTHER" id="PTHR45528">
    <property type="entry name" value="SENSOR HISTIDINE KINASE CPXA"/>
    <property type="match status" value="1"/>
</dbReference>
<dbReference type="Pfam" id="PF02518">
    <property type="entry name" value="HATPase_c"/>
    <property type="match status" value="1"/>
</dbReference>
<dbReference type="STRING" id="1348624.GCA_001591545_01147"/>
<dbReference type="InterPro" id="IPR003661">
    <property type="entry name" value="HisK_dim/P_dom"/>
</dbReference>
<evidence type="ECO:0000256" key="4">
    <source>
        <dbReference type="ARBA" id="ARBA00022553"/>
    </source>
</evidence>
<evidence type="ECO:0000256" key="3">
    <source>
        <dbReference type="ARBA" id="ARBA00012438"/>
    </source>
</evidence>
<evidence type="ECO:0000256" key="13">
    <source>
        <dbReference type="SAM" id="Phobius"/>
    </source>
</evidence>